<comment type="caution">
    <text evidence="1">The sequence shown here is derived from an EMBL/GenBank/DDBJ whole genome shotgun (WGS) entry which is preliminary data.</text>
</comment>
<name>A0AAV3ZLY4_9GAST</name>
<gene>
    <name evidence="1" type="ORF">PoB_002189400</name>
</gene>
<dbReference type="AlphaFoldDB" id="A0AAV3ZLY4"/>
<evidence type="ECO:0000313" key="1">
    <source>
        <dbReference type="EMBL" id="GFN95388.1"/>
    </source>
</evidence>
<protein>
    <submittedName>
        <fullName evidence="1">Uncharacterized protein</fullName>
    </submittedName>
</protein>
<organism evidence="1 2">
    <name type="scientific">Plakobranchus ocellatus</name>
    <dbReference type="NCBI Taxonomy" id="259542"/>
    <lineage>
        <taxon>Eukaryota</taxon>
        <taxon>Metazoa</taxon>
        <taxon>Spiralia</taxon>
        <taxon>Lophotrochozoa</taxon>
        <taxon>Mollusca</taxon>
        <taxon>Gastropoda</taxon>
        <taxon>Heterobranchia</taxon>
        <taxon>Euthyneura</taxon>
        <taxon>Panpulmonata</taxon>
        <taxon>Sacoglossa</taxon>
        <taxon>Placobranchoidea</taxon>
        <taxon>Plakobranchidae</taxon>
        <taxon>Plakobranchus</taxon>
    </lineage>
</organism>
<reference evidence="1 2" key="1">
    <citation type="journal article" date="2021" name="Elife">
        <title>Chloroplast acquisition without the gene transfer in kleptoplastic sea slugs, Plakobranchus ocellatus.</title>
        <authorList>
            <person name="Maeda T."/>
            <person name="Takahashi S."/>
            <person name="Yoshida T."/>
            <person name="Shimamura S."/>
            <person name="Takaki Y."/>
            <person name="Nagai Y."/>
            <person name="Toyoda A."/>
            <person name="Suzuki Y."/>
            <person name="Arimoto A."/>
            <person name="Ishii H."/>
            <person name="Satoh N."/>
            <person name="Nishiyama T."/>
            <person name="Hasebe M."/>
            <person name="Maruyama T."/>
            <person name="Minagawa J."/>
            <person name="Obokata J."/>
            <person name="Shigenobu S."/>
        </authorList>
    </citation>
    <scope>NUCLEOTIDE SEQUENCE [LARGE SCALE GENOMIC DNA]</scope>
</reference>
<sequence>MATSVKKSPIVVMAPRELHLRKFYGDGGASDTRRFLEEIQAAWESQRCETDREKRCLLWSHLGVEVRQELNCLLDGDTSDPHKMLALLSSSYGERRSISALMGNLYTKTAPGRILHGLLASSKGGV</sequence>
<dbReference type="EMBL" id="BLXT01002496">
    <property type="protein sequence ID" value="GFN95388.1"/>
    <property type="molecule type" value="Genomic_DNA"/>
</dbReference>
<evidence type="ECO:0000313" key="2">
    <source>
        <dbReference type="Proteomes" id="UP000735302"/>
    </source>
</evidence>
<accession>A0AAV3ZLY4</accession>
<proteinExistence type="predicted"/>
<keyword evidence="2" id="KW-1185">Reference proteome</keyword>
<dbReference type="Proteomes" id="UP000735302">
    <property type="component" value="Unassembled WGS sequence"/>
</dbReference>